<comment type="caution">
    <text evidence="2">The sequence shown here is derived from an EMBL/GenBank/DDBJ whole genome shotgun (WGS) entry which is preliminary data.</text>
</comment>
<dbReference type="Proteomes" id="UP001575181">
    <property type="component" value="Unassembled WGS sequence"/>
</dbReference>
<sequence>MWVIKVGGSLYDKPSLGAWLDQLACYGSGQVVIVPGGGPFADQVRSAQRDWGFPDSMAHRMAMQAMDQFGHMMIGLRPDLVAANSLGEIREVLSRGQVPVWMAGRDAAGTQVPASWDITSDSLAAHLAGRLEAGRLLLVKSASSGDGPKSARTLCREGLVDPAFMHFLTEGVFSAWVAEEGDYDQLRDMLYAGVPLGVQVVLSLNGAAEA</sequence>
<dbReference type="Pfam" id="PF00696">
    <property type="entry name" value="AA_kinase"/>
    <property type="match status" value="1"/>
</dbReference>
<keyword evidence="2" id="KW-0808">Transferase</keyword>
<dbReference type="InterPro" id="IPR001048">
    <property type="entry name" value="Asp/Glu/Uridylate_kinase"/>
</dbReference>
<organism evidence="2 3">
    <name type="scientific">Thiohalorhabdus methylotrophus</name>
    <dbReference type="NCBI Taxonomy" id="3242694"/>
    <lineage>
        <taxon>Bacteria</taxon>
        <taxon>Pseudomonadati</taxon>
        <taxon>Pseudomonadota</taxon>
        <taxon>Gammaproteobacteria</taxon>
        <taxon>Thiohalorhabdales</taxon>
        <taxon>Thiohalorhabdaceae</taxon>
        <taxon>Thiohalorhabdus</taxon>
    </lineage>
</organism>
<keyword evidence="3" id="KW-1185">Reference proteome</keyword>
<evidence type="ECO:0000313" key="3">
    <source>
        <dbReference type="Proteomes" id="UP001575181"/>
    </source>
</evidence>
<dbReference type="Gene3D" id="3.40.1160.10">
    <property type="entry name" value="Acetylglutamate kinase-like"/>
    <property type="match status" value="1"/>
</dbReference>
<evidence type="ECO:0000259" key="1">
    <source>
        <dbReference type="Pfam" id="PF00696"/>
    </source>
</evidence>
<keyword evidence="2" id="KW-0418">Kinase</keyword>
<proteinExistence type="predicted"/>
<dbReference type="RefSeq" id="WP_373655968.1">
    <property type="nucleotide sequence ID" value="NZ_JBGUAW010000006.1"/>
</dbReference>
<reference evidence="2 3" key="1">
    <citation type="submission" date="2024-08" db="EMBL/GenBank/DDBJ databases">
        <title>Whole-genome sequencing of halo(alkali)philic microorganisms from hypersaline lakes.</title>
        <authorList>
            <person name="Sorokin D.Y."/>
            <person name="Merkel A.Y."/>
            <person name="Messina E."/>
            <person name="Yakimov M."/>
        </authorList>
    </citation>
    <scope>NUCLEOTIDE SEQUENCE [LARGE SCALE GENOMIC DNA]</scope>
    <source>
        <strain evidence="2 3">Cl-TMA</strain>
    </source>
</reference>
<dbReference type="GO" id="GO:0016301">
    <property type="term" value="F:kinase activity"/>
    <property type="evidence" value="ECO:0007669"/>
    <property type="project" value="UniProtKB-KW"/>
</dbReference>
<accession>A0ABV4TW34</accession>
<evidence type="ECO:0000313" key="2">
    <source>
        <dbReference type="EMBL" id="MFA9461182.1"/>
    </source>
</evidence>
<dbReference type="SUPFAM" id="SSF53633">
    <property type="entry name" value="Carbamate kinase-like"/>
    <property type="match status" value="1"/>
</dbReference>
<dbReference type="EMBL" id="JBGUAW010000006">
    <property type="protein sequence ID" value="MFA9461182.1"/>
    <property type="molecule type" value="Genomic_DNA"/>
</dbReference>
<gene>
    <name evidence="2" type="ORF">ACERLL_10130</name>
</gene>
<dbReference type="InterPro" id="IPR036393">
    <property type="entry name" value="AceGlu_kinase-like_sf"/>
</dbReference>
<name>A0ABV4TW34_9GAMM</name>
<protein>
    <submittedName>
        <fullName evidence="2">Amino acid kinase</fullName>
    </submittedName>
</protein>
<feature type="domain" description="Aspartate/glutamate/uridylate kinase" evidence="1">
    <location>
        <begin position="2"/>
        <end position="141"/>
    </location>
</feature>